<dbReference type="OrthoDB" id="428771at2759"/>
<dbReference type="Pfam" id="PF01535">
    <property type="entry name" value="PPR"/>
    <property type="match status" value="3"/>
</dbReference>
<dbReference type="NCBIfam" id="TIGR00756">
    <property type="entry name" value="PPR"/>
    <property type="match status" value="3"/>
</dbReference>
<dbReference type="AlphaFoldDB" id="A0A8J5VF23"/>
<dbReference type="PANTHER" id="PTHR47926">
    <property type="entry name" value="PENTATRICOPEPTIDE REPEAT-CONTAINING PROTEIN"/>
    <property type="match status" value="1"/>
</dbReference>
<dbReference type="EMBL" id="JAAALK010000290">
    <property type="protein sequence ID" value="KAG8045108.1"/>
    <property type="molecule type" value="Genomic_DNA"/>
</dbReference>
<keyword evidence="3" id="KW-1185">Reference proteome</keyword>
<evidence type="ECO:0000313" key="2">
    <source>
        <dbReference type="EMBL" id="KAG8045108.1"/>
    </source>
</evidence>
<proteinExistence type="predicted"/>
<reference evidence="2" key="2">
    <citation type="submission" date="2021-02" db="EMBL/GenBank/DDBJ databases">
        <authorList>
            <person name="Kimball J.A."/>
            <person name="Haas M.W."/>
            <person name="Macchietto M."/>
            <person name="Kono T."/>
            <person name="Duquette J."/>
            <person name="Shao M."/>
        </authorList>
    </citation>
    <scope>NUCLEOTIDE SEQUENCE</scope>
    <source>
        <tissue evidence="2">Fresh leaf tissue</tissue>
    </source>
</reference>
<organism evidence="2 3">
    <name type="scientific">Zizania palustris</name>
    <name type="common">Northern wild rice</name>
    <dbReference type="NCBI Taxonomy" id="103762"/>
    <lineage>
        <taxon>Eukaryota</taxon>
        <taxon>Viridiplantae</taxon>
        <taxon>Streptophyta</taxon>
        <taxon>Embryophyta</taxon>
        <taxon>Tracheophyta</taxon>
        <taxon>Spermatophyta</taxon>
        <taxon>Magnoliopsida</taxon>
        <taxon>Liliopsida</taxon>
        <taxon>Poales</taxon>
        <taxon>Poaceae</taxon>
        <taxon>BOP clade</taxon>
        <taxon>Oryzoideae</taxon>
        <taxon>Oryzeae</taxon>
        <taxon>Zizaniinae</taxon>
        <taxon>Zizania</taxon>
    </lineage>
</organism>
<dbReference type="Pfam" id="PF20431">
    <property type="entry name" value="E_motif"/>
    <property type="match status" value="1"/>
</dbReference>
<evidence type="ECO:0000256" key="1">
    <source>
        <dbReference type="PROSITE-ProRule" id="PRU00708"/>
    </source>
</evidence>
<dbReference type="InterPro" id="IPR002885">
    <property type="entry name" value="PPR_rpt"/>
</dbReference>
<protein>
    <recommendedName>
        <fullName evidence="4">Pentatricopeptide repeat-containing protein</fullName>
    </recommendedName>
</protein>
<feature type="repeat" description="PPR" evidence="1">
    <location>
        <begin position="263"/>
        <end position="293"/>
    </location>
</feature>
<feature type="repeat" description="PPR" evidence="1">
    <location>
        <begin position="66"/>
        <end position="100"/>
    </location>
</feature>
<reference evidence="2" key="1">
    <citation type="journal article" date="2021" name="bioRxiv">
        <title>Whole Genome Assembly and Annotation of Northern Wild Rice, Zizania palustris L., Supports a Whole Genome Duplication in the Zizania Genus.</title>
        <authorList>
            <person name="Haas M."/>
            <person name="Kono T."/>
            <person name="Macchietto M."/>
            <person name="Millas R."/>
            <person name="McGilp L."/>
            <person name="Shao M."/>
            <person name="Duquette J."/>
            <person name="Hirsch C.N."/>
            <person name="Kimball J."/>
        </authorList>
    </citation>
    <scope>NUCLEOTIDE SEQUENCE</scope>
    <source>
        <tissue evidence="2">Fresh leaf tissue</tissue>
    </source>
</reference>
<dbReference type="Proteomes" id="UP000729402">
    <property type="component" value="Unassembled WGS sequence"/>
</dbReference>
<dbReference type="Pfam" id="PF13041">
    <property type="entry name" value="PPR_2"/>
    <property type="match status" value="1"/>
</dbReference>
<dbReference type="FunFam" id="1.25.40.10:FF:000439">
    <property type="entry name" value="Pentatricopeptide repeat-containing protein mitochondrial"/>
    <property type="match status" value="1"/>
</dbReference>
<dbReference type="GO" id="GO:0009451">
    <property type="term" value="P:RNA modification"/>
    <property type="evidence" value="ECO:0007669"/>
    <property type="project" value="InterPro"/>
</dbReference>
<name>A0A8J5VF23_ZIZPA</name>
<evidence type="ECO:0000313" key="3">
    <source>
        <dbReference type="Proteomes" id="UP000729402"/>
    </source>
</evidence>
<comment type="caution">
    <text evidence="2">The sequence shown here is derived from an EMBL/GenBank/DDBJ whole genome shotgun (WGS) entry which is preliminary data.</text>
</comment>
<dbReference type="PROSITE" id="PS51375">
    <property type="entry name" value="PPR"/>
    <property type="match status" value="2"/>
</dbReference>
<accession>A0A8J5VF23</accession>
<dbReference type="InterPro" id="IPR046848">
    <property type="entry name" value="E_motif"/>
</dbReference>
<dbReference type="FunFam" id="1.25.40.10:FF:001307">
    <property type="entry name" value="Pentatricopeptide repeat-containing protein At4g14050, mitochondrial"/>
    <property type="match status" value="1"/>
</dbReference>
<sequence>MRPPPLAALLRRLSSHPSESPAIHASLIKSSSLSSPIPATALVTAYANAGLPGAASRLFDEMPARDAVAWNALLACLVRHARPAAAAGAFRGMAAAGFAPTATTLCTMAKACAASRALRPGRQVHARSVLACQGDVILATALVDLYMSCGLVEEAMRLSMCTDCPKDVALYNAVISGCVENGWFREAFLMLGRTELNVIALTCALTACSATANLVYGMQVHCMTLRCGSTSGSIICNALIDMYAKCGRTMAARMVFDQMACRSVVSWSSMIGAYSHHGHGKAALDLFERMERAVPVVLPNAVTFLAVLSACAKSGLVDEGRAKLHLMKQKYGINPGPEHYACFIDLLGHAGQINEAWDLYCSFRGNQSELSSSICVAMLNACKANMDMVRGNKVAMHLLEVDPKYPGSHVLISNFHAAAGQWSESGEARRIILDKGLRKEVASSLISSVG</sequence>
<evidence type="ECO:0008006" key="4">
    <source>
        <dbReference type="Google" id="ProtNLM"/>
    </source>
</evidence>
<dbReference type="InterPro" id="IPR046960">
    <property type="entry name" value="PPR_At4g14850-like_plant"/>
</dbReference>
<gene>
    <name evidence="2" type="ORF">GUJ93_ZPchr0008g12761</name>
</gene>
<dbReference type="FunFam" id="1.25.40.10:FF:000877">
    <property type="entry name" value="Pentatricopeptide repeat-containing protein mitochondrial"/>
    <property type="match status" value="1"/>
</dbReference>
<dbReference type="GO" id="GO:0003723">
    <property type="term" value="F:RNA binding"/>
    <property type="evidence" value="ECO:0007669"/>
    <property type="project" value="InterPro"/>
</dbReference>